<protein>
    <submittedName>
        <fullName evidence="2">GWxTD domain-containing protein</fullName>
    </submittedName>
</protein>
<dbReference type="InterPro" id="IPR030959">
    <property type="entry name" value="GWxTD_dom"/>
</dbReference>
<name>A0A7V0T4P5_UNCW3</name>
<accession>A0A7V0T4P5</accession>
<organism evidence="2">
    <name type="scientific">candidate division WOR-3 bacterium</name>
    <dbReference type="NCBI Taxonomy" id="2052148"/>
    <lineage>
        <taxon>Bacteria</taxon>
        <taxon>Bacteria division WOR-3</taxon>
    </lineage>
</organism>
<gene>
    <name evidence="2" type="ORF">ENN51_00975</name>
</gene>
<dbReference type="Proteomes" id="UP000885672">
    <property type="component" value="Unassembled WGS sequence"/>
</dbReference>
<sequence>MSVFAVLFCLATAASAGPRLSVDWAAFAGSGDSTRVEVFYAVPYGMLDYSEFEGGLEAMFAVRFELRGTGFEQEATLYRRAAIESFAAAEAAKRSFVDGFSLAVLPGRYSLRVTLLGLDEPAEAEEPGMVELDAHADSISVPAFTGRPDLSTLQLAAGIIHDTVTGGFSVVPNPARSFGGDGAERVFFYCEGYNLSAAADSYNLKVAIVRAAAPETLVASPQTRFKGARVQTAAALGLSVAGLVPGDYRLAVVLDDRATGARAERSARFRIAGEEEERASGVTYRLQMTQLEAHYHDRLEFIASPRELAYYEALSDSGKQVFLTRFWSRHNLAEFARRMETARERYRVAGTDGIRTDRGRIYIKYGEPDGIERREIEVDRRPREYWRYFNQGYAFVFVDVTGSNDYRLVWTNSPDETRTGYESMLTPDEQEMFR</sequence>
<evidence type="ECO:0000256" key="1">
    <source>
        <dbReference type="SAM" id="SignalP"/>
    </source>
</evidence>
<dbReference type="NCBIfam" id="TIGR04514">
    <property type="entry name" value="GWxTD_dom"/>
    <property type="match status" value="1"/>
</dbReference>
<reference evidence="2" key="1">
    <citation type="journal article" date="2020" name="mSystems">
        <title>Genome- and Community-Level Interaction Insights into Carbon Utilization and Element Cycling Functions of Hydrothermarchaeota in Hydrothermal Sediment.</title>
        <authorList>
            <person name="Zhou Z."/>
            <person name="Liu Y."/>
            <person name="Xu W."/>
            <person name="Pan J."/>
            <person name="Luo Z.H."/>
            <person name="Li M."/>
        </authorList>
    </citation>
    <scope>NUCLEOTIDE SEQUENCE [LARGE SCALE GENOMIC DNA]</scope>
    <source>
        <strain evidence="2">SpSt-1182</strain>
    </source>
</reference>
<feature type="chain" id="PRO_5031231959" evidence="1">
    <location>
        <begin position="17"/>
        <end position="434"/>
    </location>
</feature>
<evidence type="ECO:0000313" key="2">
    <source>
        <dbReference type="EMBL" id="HDQ98848.1"/>
    </source>
</evidence>
<feature type="signal peptide" evidence="1">
    <location>
        <begin position="1"/>
        <end position="16"/>
    </location>
</feature>
<proteinExistence type="predicted"/>
<keyword evidence="1" id="KW-0732">Signal</keyword>
<dbReference type="EMBL" id="DSBX01000029">
    <property type="protein sequence ID" value="HDQ98848.1"/>
    <property type="molecule type" value="Genomic_DNA"/>
</dbReference>
<dbReference type="AlphaFoldDB" id="A0A7V0T4P5"/>
<comment type="caution">
    <text evidence="2">The sequence shown here is derived from an EMBL/GenBank/DDBJ whole genome shotgun (WGS) entry which is preliminary data.</text>
</comment>